<feature type="domain" description="BED-type" evidence="9">
    <location>
        <begin position="5"/>
        <end position="56"/>
    </location>
</feature>
<dbReference type="InterPro" id="IPR003656">
    <property type="entry name" value="Znf_BED"/>
</dbReference>
<dbReference type="SUPFAM" id="SSF53098">
    <property type="entry name" value="Ribonuclease H-like"/>
    <property type="match status" value="1"/>
</dbReference>
<dbReference type="PROSITE" id="PS50808">
    <property type="entry name" value="ZF_BED"/>
    <property type="match status" value="1"/>
</dbReference>
<dbReference type="RefSeq" id="XP_058982654.1">
    <property type="nucleotide sequence ID" value="XM_059126671.1"/>
</dbReference>
<dbReference type="Pfam" id="PF02892">
    <property type="entry name" value="zf-BED"/>
    <property type="match status" value="1"/>
</dbReference>
<evidence type="ECO:0000256" key="5">
    <source>
        <dbReference type="ARBA" id="ARBA00023015"/>
    </source>
</evidence>
<dbReference type="Proteomes" id="UP001652621">
    <property type="component" value="Unplaced"/>
</dbReference>
<evidence type="ECO:0000256" key="1">
    <source>
        <dbReference type="ARBA" id="ARBA00004123"/>
    </source>
</evidence>
<sequence>MSKKGKTSAIWIHFDEDGPNKALCKYCKLQISIASGSLSNLRRHMSRRHPFTSINMERQAPAAVLHDEIDDIVQTSVNNDQPSTSTMQTSSDTTQTISSALKPSTSQPNITQYIQRPLPIRKQQKIDRQLLKMIAKGHHAFRIVEEPEFKNLVSLISHCPNYALPSRKSLSNNLLDSKYNEILAKVKVSTEAAFAVCITTDGWTSRANCFYLAITAHYIEGTELTSNVLACIEFNERHTAENIKCAIKDVTDDFGISHKIPSILTDNAANVVAAAKLTNWRWIGCFAHSLNLAVKSSLSNVSEIITKVRNVVTYFHKSPNAWKMLAEAQKTT</sequence>
<keyword evidence="4" id="KW-0862">Zinc</keyword>
<dbReference type="SMART" id="SM00614">
    <property type="entry name" value="ZnF_BED"/>
    <property type="match status" value="1"/>
</dbReference>
<evidence type="ECO:0000256" key="6">
    <source>
        <dbReference type="ARBA" id="ARBA00023163"/>
    </source>
</evidence>
<evidence type="ECO:0000259" key="9">
    <source>
        <dbReference type="PROSITE" id="PS50808"/>
    </source>
</evidence>
<reference evidence="11" key="1">
    <citation type="submission" date="2025-08" db="UniProtKB">
        <authorList>
            <consortium name="RefSeq"/>
        </authorList>
    </citation>
    <scope>IDENTIFICATION</scope>
    <source>
        <strain evidence="11">Aabys</strain>
        <tissue evidence="11">Whole body</tissue>
    </source>
</reference>
<evidence type="ECO:0000256" key="8">
    <source>
        <dbReference type="PROSITE-ProRule" id="PRU00027"/>
    </source>
</evidence>
<dbReference type="SUPFAM" id="SSF57667">
    <property type="entry name" value="beta-beta-alpha zinc fingers"/>
    <property type="match status" value="1"/>
</dbReference>
<keyword evidence="3 8" id="KW-0863">Zinc-finger</keyword>
<keyword evidence="10" id="KW-1185">Reference proteome</keyword>
<dbReference type="GeneID" id="131804181"/>
<evidence type="ECO:0000313" key="10">
    <source>
        <dbReference type="Proteomes" id="UP001652621"/>
    </source>
</evidence>
<dbReference type="InterPro" id="IPR012337">
    <property type="entry name" value="RNaseH-like_sf"/>
</dbReference>
<dbReference type="SUPFAM" id="SSF140996">
    <property type="entry name" value="Hermes dimerisation domain"/>
    <property type="match status" value="1"/>
</dbReference>
<name>A0ABM3VA56_MUSDO</name>
<evidence type="ECO:0000256" key="4">
    <source>
        <dbReference type="ARBA" id="ARBA00022833"/>
    </source>
</evidence>
<dbReference type="PANTHER" id="PTHR46481">
    <property type="entry name" value="ZINC FINGER BED DOMAIN-CONTAINING PROTEIN 4"/>
    <property type="match status" value="1"/>
</dbReference>
<protein>
    <submittedName>
        <fullName evidence="11">E3 SUMO-protein ligase ZBED1-like</fullName>
    </submittedName>
</protein>
<dbReference type="InterPro" id="IPR036236">
    <property type="entry name" value="Znf_C2H2_sf"/>
</dbReference>
<keyword evidence="5" id="KW-0805">Transcription regulation</keyword>
<dbReference type="InterPro" id="IPR052035">
    <property type="entry name" value="ZnF_BED_domain_contain"/>
</dbReference>
<dbReference type="PANTHER" id="PTHR46481:SF10">
    <property type="entry name" value="ZINC FINGER BED DOMAIN-CONTAINING PROTEIN 39"/>
    <property type="match status" value="1"/>
</dbReference>
<evidence type="ECO:0000256" key="3">
    <source>
        <dbReference type="ARBA" id="ARBA00022771"/>
    </source>
</evidence>
<evidence type="ECO:0000256" key="7">
    <source>
        <dbReference type="ARBA" id="ARBA00023242"/>
    </source>
</evidence>
<comment type="subcellular location">
    <subcellularLocation>
        <location evidence="1">Nucleus</location>
    </subcellularLocation>
</comment>
<proteinExistence type="predicted"/>
<keyword evidence="2" id="KW-0479">Metal-binding</keyword>
<evidence type="ECO:0000256" key="2">
    <source>
        <dbReference type="ARBA" id="ARBA00022723"/>
    </source>
</evidence>
<keyword evidence="6" id="KW-0804">Transcription</keyword>
<organism evidence="10 11">
    <name type="scientific">Musca domestica</name>
    <name type="common">House fly</name>
    <dbReference type="NCBI Taxonomy" id="7370"/>
    <lineage>
        <taxon>Eukaryota</taxon>
        <taxon>Metazoa</taxon>
        <taxon>Ecdysozoa</taxon>
        <taxon>Arthropoda</taxon>
        <taxon>Hexapoda</taxon>
        <taxon>Insecta</taxon>
        <taxon>Pterygota</taxon>
        <taxon>Neoptera</taxon>
        <taxon>Endopterygota</taxon>
        <taxon>Diptera</taxon>
        <taxon>Brachycera</taxon>
        <taxon>Muscomorpha</taxon>
        <taxon>Muscoidea</taxon>
        <taxon>Muscidae</taxon>
        <taxon>Musca</taxon>
    </lineage>
</organism>
<gene>
    <name evidence="11" type="primary">LOC131804181</name>
</gene>
<evidence type="ECO:0000313" key="11">
    <source>
        <dbReference type="RefSeq" id="XP_058982654.1"/>
    </source>
</evidence>
<keyword evidence="7" id="KW-0539">Nucleus</keyword>
<accession>A0ABM3VA56</accession>